<keyword evidence="3" id="KW-1185">Reference proteome</keyword>
<dbReference type="Proteomes" id="UP000236893">
    <property type="component" value="Unassembled WGS sequence"/>
</dbReference>
<reference evidence="2 3" key="1">
    <citation type="submission" date="2018-01" db="EMBL/GenBank/DDBJ databases">
        <authorList>
            <person name="Gaut B.S."/>
            <person name="Morton B.R."/>
            <person name="Clegg M.T."/>
            <person name="Duvall M.R."/>
        </authorList>
    </citation>
    <scope>NUCLEOTIDE SEQUENCE [LARGE SCALE GENOMIC DNA]</scope>
    <source>
        <strain evidence="2 3">HR-AV</strain>
    </source>
</reference>
<evidence type="ECO:0000313" key="3">
    <source>
        <dbReference type="Proteomes" id="UP000236893"/>
    </source>
</evidence>
<name>A0A2S5A1M6_9SPHI</name>
<gene>
    <name evidence="2" type="ORF">C3K47_11985</name>
</gene>
<protein>
    <recommendedName>
        <fullName evidence="1">DUF5675 domain-containing protein</fullName>
    </recommendedName>
</protein>
<organism evidence="2 3">
    <name type="scientific">Solitalea longa</name>
    <dbReference type="NCBI Taxonomy" id="2079460"/>
    <lineage>
        <taxon>Bacteria</taxon>
        <taxon>Pseudomonadati</taxon>
        <taxon>Bacteroidota</taxon>
        <taxon>Sphingobacteriia</taxon>
        <taxon>Sphingobacteriales</taxon>
        <taxon>Sphingobacteriaceae</taxon>
        <taxon>Solitalea</taxon>
    </lineage>
</organism>
<dbReference type="InterPro" id="IPR043732">
    <property type="entry name" value="DUF5675"/>
</dbReference>
<feature type="domain" description="DUF5675" evidence="1">
    <location>
        <begin position="7"/>
        <end position="133"/>
    </location>
</feature>
<dbReference type="AlphaFoldDB" id="A0A2S5A1M6"/>
<dbReference type="OrthoDB" id="1036575at2"/>
<sequence>MAGAVKIFRMAQGKSSTLSHLYINGIFGCYLLEDAIRQTKVAGHTCIPEGSYKLLLNTWGEMNKDYLKRYPKMHKGMIELSGIPNFKAIYLHIGNTINDTAGCPLVGSWFNMVNGEFEVYQSRLAYERIYPVLAKLMALGPVQLTVTNQHLF</sequence>
<evidence type="ECO:0000259" key="1">
    <source>
        <dbReference type="Pfam" id="PF18925"/>
    </source>
</evidence>
<dbReference type="PROSITE" id="PS51257">
    <property type="entry name" value="PROKAR_LIPOPROTEIN"/>
    <property type="match status" value="1"/>
</dbReference>
<dbReference type="EMBL" id="PQVF01000007">
    <property type="protein sequence ID" value="POY36455.1"/>
    <property type="molecule type" value="Genomic_DNA"/>
</dbReference>
<evidence type="ECO:0000313" key="2">
    <source>
        <dbReference type="EMBL" id="POY36455.1"/>
    </source>
</evidence>
<accession>A0A2S5A1M6</accession>
<dbReference type="Pfam" id="PF18925">
    <property type="entry name" value="DUF5675"/>
    <property type="match status" value="1"/>
</dbReference>
<comment type="caution">
    <text evidence="2">The sequence shown here is derived from an EMBL/GenBank/DDBJ whole genome shotgun (WGS) entry which is preliminary data.</text>
</comment>
<proteinExistence type="predicted"/>